<organism evidence="2 3">
    <name type="scientific">Variovorax ginsengisoli</name>
    <dbReference type="NCBI Taxonomy" id="363844"/>
    <lineage>
        <taxon>Bacteria</taxon>
        <taxon>Pseudomonadati</taxon>
        <taxon>Pseudomonadota</taxon>
        <taxon>Betaproteobacteria</taxon>
        <taxon>Burkholderiales</taxon>
        <taxon>Comamonadaceae</taxon>
        <taxon>Variovorax</taxon>
    </lineage>
</organism>
<name>A0ABT8RY29_9BURK</name>
<dbReference type="InterPro" id="IPR000073">
    <property type="entry name" value="AB_hydrolase_1"/>
</dbReference>
<protein>
    <submittedName>
        <fullName evidence="2">Alpha/beta hydrolase</fullName>
    </submittedName>
</protein>
<dbReference type="RefSeq" id="WP_301804571.1">
    <property type="nucleotide sequence ID" value="NZ_JAUJZH010000002.1"/>
</dbReference>
<evidence type="ECO:0000313" key="3">
    <source>
        <dbReference type="Proteomes" id="UP001169027"/>
    </source>
</evidence>
<dbReference type="SUPFAM" id="SSF53474">
    <property type="entry name" value="alpha/beta-Hydrolases"/>
    <property type="match status" value="1"/>
</dbReference>
<dbReference type="GO" id="GO:0016787">
    <property type="term" value="F:hydrolase activity"/>
    <property type="evidence" value="ECO:0007669"/>
    <property type="project" value="UniProtKB-KW"/>
</dbReference>
<dbReference type="InterPro" id="IPR050228">
    <property type="entry name" value="Carboxylesterase_BioH"/>
</dbReference>
<keyword evidence="2" id="KW-0378">Hydrolase</keyword>
<dbReference type="Gene3D" id="3.40.50.1820">
    <property type="entry name" value="alpha/beta hydrolase"/>
    <property type="match status" value="1"/>
</dbReference>
<dbReference type="Pfam" id="PF12697">
    <property type="entry name" value="Abhydrolase_6"/>
    <property type="match status" value="1"/>
</dbReference>
<evidence type="ECO:0000313" key="2">
    <source>
        <dbReference type="EMBL" id="MDO1531571.1"/>
    </source>
</evidence>
<comment type="caution">
    <text evidence="2">The sequence shown here is derived from an EMBL/GenBank/DDBJ whole genome shotgun (WGS) entry which is preliminary data.</text>
</comment>
<dbReference type="EMBL" id="JAUKVY010000002">
    <property type="protein sequence ID" value="MDO1531571.1"/>
    <property type="molecule type" value="Genomic_DNA"/>
</dbReference>
<dbReference type="InterPro" id="IPR029058">
    <property type="entry name" value="AB_hydrolase_fold"/>
</dbReference>
<reference evidence="2" key="1">
    <citation type="submission" date="2023-06" db="EMBL/GenBank/DDBJ databases">
        <authorList>
            <person name="Jiang Y."/>
            <person name="Liu Q."/>
        </authorList>
    </citation>
    <scope>NUCLEOTIDE SEQUENCE</scope>
    <source>
        <strain evidence="2">CGMCC 1.12090</strain>
    </source>
</reference>
<gene>
    <name evidence="2" type="ORF">Q2T77_04645</name>
</gene>
<evidence type="ECO:0000259" key="1">
    <source>
        <dbReference type="Pfam" id="PF12697"/>
    </source>
</evidence>
<dbReference type="Proteomes" id="UP001169027">
    <property type="component" value="Unassembled WGS sequence"/>
</dbReference>
<sequence>MTTWVLLRGLTREVGHWGEFPRLLRERLPGARVLAIDLPGNGRLNRETSPLRIEAMVQHCRAQLRALGVETPVHLLAMSLGGMVAVDWARRHPRELAACVLVNTSLRPFSPWYWRLRPANYPALLGFLRPWLSDSQREQTILRITSRHPPPDDDSVGQWVALRRARPVSGANALRQLIAATRYRASAEPPAVPMLVLASRCDALVDARNSHSLARRWQADIVEHPTAGHDLPLDDGPWLAQAVGAWLASRGDYKI</sequence>
<feature type="domain" description="AB hydrolase-1" evidence="1">
    <location>
        <begin position="5"/>
        <end position="240"/>
    </location>
</feature>
<dbReference type="PANTHER" id="PTHR43194">
    <property type="entry name" value="HYDROLASE ALPHA/BETA FOLD FAMILY"/>
    <property type="match status" value="1"/>
</dbReference>
<accession>A0ABT8RY29</accession>
<dbReference type="PANTHER" id="PTHR43194:SF5">
    <property type="entry name" value="PIMELOYL-[ACYL-CARRIER PROTEIN] METHYL ESTER ESTERASE"/>
    <property type="match status" value="1"/>
</dbReference>
<keyword evidence="3" id="KW-1185">Reference proteome</keyword>
<proteinExistence type="predicted"/>
<dbReference type="PRINTS" id="PR00111">
    <property type="entry name" value="ABHYDROLASE"/>
</dbReference>